<evidence type="ECO:0000256" key="1">
    <source>
        <dbReference type="ARBA" id="ARBA00004651"/>
    </source>
</evidence>
<reference evidence="8 9" key="1">
    <citation type="submission" date="2020-12" db="EMBL/GenBank/DDBJ databases">
        <title>Revised draft genomes of Rhodomicrobium vannielii ATCC 17100 and Rhodomicrobium udaipurense JA643.</title>
        <authorList>
            <person name="Conners E.M."/>
            <person name="Davenport E.J."/>
            <person name="Bose A."/>
        </authorList>
    </citation>
    <scope>NUCLEOTIDE SEQUENCE [LARGE SCALE GENOMIC DNA]</scope>
    <source>
        <strain evidence="8 9">JA643</strain>
    </source>
</reference>
<dbReference type="RefSeq" id="WP_199502231.1">
    <property type="nucleotide sequence ID" value="NZ_JAEMUK010000001.1"/>
</dbReference>
<name>A0A8I1KHV1_9HYPH</name>
<dbReference type="EMBL" id="JAEMUK010000001">
    <property type="protein sequence ID" value="MBJ7541962.1"/>
    <property type="molecule type" value="Genomic_DNA"/>
</dbReference>
<keyword evidence="6" id="KW-0472">Membrane</keyword>
<gene>
    <name evidence="8" type="ORF">JDN41_00130</name>
</gene>
<sequence>MAFLVFFGFIIAISWWLETKRKRREARQRTAVELEHGRREGLPSPGTAIGRKAREIAEAQEQKLREPPPVHGTARWGCVDDVAALIASPVVPGRGLYLGELMDGDHTTGHPLVARYPGHLLTVAPTGQGKSATQIVENLRRYSGSVVVLDPKGELYDLTARHRRRFGKVYRLAPFAQPGEPPSDHYNPLDELGGVRERGARARLLAEMLVVRQSDKGAADAGFWENEAVNLLTLLIMGVVEMSEEARKFDIEASANLSEVQRLCCLPLLGDRPERDPNVPEYFEDTLKLMSSDTFGPLVRRQAGSFYGRERKLLSSFLSEINSNLAFFDGHPGFAEVSAKSDFQFSDLAANPGTTVYLTIPLKETHTSFRYLRAMIGCAFSALQEQRDAHEASVLFILDEFAALRDMPFMRDAVAQMRSSGAWFWFFVQDVAQLEGVYQRWADVFLSQTDHQVFFGATLDAKTKKHVSSALGVTTFPYRDPNLSWTHSIGVNDSDTATPIQLGGFGEGRNTSQSINITEPVVLAPRPLLTPFEVGTYLGAREPGETHPSTTIILSKQAGGYPLKARRRHWRSLTTSLPSSSQIGARS</sequence>
<evidence type="ECO:0000256" key="2">
    <source>
        <dbReference type="ARBA" id="ARBA00008806"/>
    </source>
</evidence>
<comment type="subcellular location">
    <subcellularLocation>
        <location evidence="1">Cell membrane</location>
        <topology evidence="1">Multi-pass membrane protein</topology>
    </subcellularLocation>
</comment>
<keyword evidence="5" id="KW-1133">Transmembrane helix</keyword>
<feature type="region of interest" description="Disordered" evidence="7">
    <location>
        <begin position="31"/>
        <end position="50"/>
    </location>
</feature>
<keyword evidence="9" id="KW-1185">Reference proteome</keyword>
<dbReference type="AlphaFoldDB" id="A0A8I1KHV1"/>
<feature type="compositionally biased region" description="Basic and acidic residues" evidence="7">
    <location>
        <begin position="31"/>
        <end position="41"/>
    </location>
</feature>
<dbReference type="CDD" id="cd01127">
    <property type="entry name" value="TrwB_TraG_TraD_VirD4"/>
    <property type="match status" value="1"/>
</dbReference>
<comment type="similarity">
    <text evidence="2">Belongs to the VirD4/TraG family.</text>
</comment>
<proteinExistence type="inferred from homology"/>
<dbReference type="Pfam" id="PF02534">
    <property type="entry name" value="T4SS-DNA_transf"/>
    <property type="match status" value="1"/>
</dbReference>
<evidence type="ECO:0000256" key="4">
    <source>
        <dbReference type="ARBA" id="ARBA00022692"/>
    </source>
</evidence>
<dbReference type="InterPro" id="IPR003688">
    <property type="entry name" value="TraG/VirD4"/>
</dbReference>
<evidence type="ECO:0000256" key="5">
    <source>
        <dbReference type="ARBA" id="ARBA00022989"/>
    </source>
</evidence>
<keyword evidence="4" id="KW-0812">Transmembrane</keyword>
<keyword evidence="3" id="KW-1003">Cell membrane</keyword>
<dbReference type="GO" id="GO:0005886">
    <property type="term" value="C:plasma membrane"/>
    <property type="evidence" value="ECO:0007669"/>
    <property type="project" value="UniProtKB-SubCell"/>
</dbReference>
<dbReference type="Gene3D" id="3.40.50.300">
    <property type="entry name" value="P-loop containing nucleotide triphosphate hydrolases"/>
    <property type="match status" value="1"/>
</dbReference>
<dbReference type="PANTHER" id="PTHR37937:SF1">
    <property type="entry name" value="CONJUGATIVE TRANSFER: DNA TRANSPORT"/>
    <property type="match status" value="1"/>
</dbReference>
<dbReference type="SUPFAM" id="SSF52540">
    <property type="entry name" value="P-loop containing nucleoside triphosphate hydrolases"/>
    <property type="match status" value="1"/>
</dbReference>
<evidence type="ECO:0000256" key="7">
    <source>
        <dbReference type="SAM" id="MobiDB-lite"/>
    </source>
</evidence>
<dbReference type="InterPro" id="IPR051539">
    <property type="entry name" value="T4SS-coupling_protein"/>
</dbReference>
<comment type="caution">
    <text evidence="8">The sequence shown here is derived from an EMBL/GenBank/DDBJ whole genome shotgun (WGS) entry which is preliminary data.</text>
</comment>
<protein>
    <submittedName>
        <fullName evidence="8">Type IV secretory system conjugative DNA transfer family protein</fullName>
    </submittedName>
</protein>
<evidence type="ECO:0000256" key="3">
    <source>
        <dbReference type="ARBA" id="ARBA00022475"/>
    </source>
</evidence>
<organism evidence="8 9">
    <name type="scientific">Rhodomicrobium udaipurense</name>
    <dbReference type="NCBI Taxonomy" id="1202716"/>
    <lineage>
        <taxon>Bacteria</taxon>
        <taxon>Pseudomonadati</taxon>
        <taxon>Pseudomonadota</taxon>
        <taxon>Alphaproteobacteria</taxon>
        <taxon>Hyphomicrobiales</taxon>
        <taxon>Hyphomicrobiaceae</taxon>
        <taxon>Rhodomicrobium</taxon>
    </lineage>
</organism>
<dbReference type="InterPro" id="IPR027417">
    <property type="entry name" value="P-loop_NTPase"/>
</dbReference>
<evidence type="ECO:0000313" key="9">
    <source>
        <dbReference type="Proteomes" id="UP000623250"/>
    </source>
</evidence>
<accession>A0A8I1KHV1</accession>
<dbReference type="Proteomes" id="UP000623250">
    <property type="component" value="Unassembled WGS sequence"/>
</dbReference>
<evidence type="ECO:0000313" key="8">
    <source>
        <dbReference type="EMBL" id="MBJ7541962.1"/>
    </source>
</evidence>
<evidence type="ECO:0000256" key="6">
    <source>
        <dbReference type="ARBA" id="ARBA00023136"/>
    </source>
</evidence>
<dbReference type="PANTHER" id="PTHR37937">
    <property type="entry name" value="CONJUGATIVE TRANSFER: DNA TRANSPORT"/>
    <property type="match status" value="1"/>
</dbReference>